<feature type="transmembrane region" description="Helical" evidence="1">
    <location>
        <begin position="60"/>
        <end position="82"/>
    </location>
</feature>
<protein>
    <submittedName>
        <fullName evidence="2">Uncharacterized protein</fullName>
    </submittedName>
</protein>
<proteinExistence type="predicted"/>
<dbReference type="Proteomes" id="UP000824241">
    <property type="component" value="Unassembled WGS sequence"/>
</dbReference>
<keyword evidence="1" id="KW-0472">Membrane</keyword>
<comment type="caution">
    <text evidence="2">The sequence shown here is derived from an EMBL/GenBank/DDBJ whole genome shotgun (WGS) entry which is preliminary data.</text>
</comment>
<accession>A0A9D1DZ25</accession>
<reference evidence="2" key="2">
    <citation type="journal article" date="2021" name="PeerJ">
        <title>Extensive microbial diversity within the chicken gut microbiome revealed by metagenomics and culture.</title>
        <authorList>
            <person name="Gilroy R."/>
            <person name="Ravi A."/>
            <person name="Getino M."/>
            <person name="Pursley I."/>
            <person name="Horton D.L."/>
            <person name="Alikhan N.F."/>
            <person name="Baker D."/>
            <person name="Gharbi K."/>
            <person name="Hall N."/>
            <person name="Watson M."/>
            <person name="Adriaenssens E.M."/>
            <person name="Foster-Nyarko E."/>
            <person name="Jarju S."/>
            <person name="Secka A."/>
            <person name="Antonio M."/>
            <person name="Oren A."/>
            <person name="Chaudhuri R.R."/>
            <person name="La Ragione R."/>
            <person name="Hildebrand F."/>
            <person name="Pallen M.J."/>
        </authorList>
    </citation>
    <scope>NUCLEOTIDE SEQUENCE</scope>
    <source>
        <strain evidence="2">CHK189-12415</strain>
    </source>
</reference>
<keyword evidence="1" id="KW-1133">Transmembrane helix</keyword>
<name>A0A9D1DZ25_9FIRM</name>
<gene>
    <name evidence="2" type="ORF">IAB37_09755</name>
</gene>
<evidence type="ECO:0000313" key="2">
    <source>
        <dbReference type="EMBL" id="HIR61845.1"/>
    </source>
</evidence>
<dbReference type="AlphaFoldDB" id="A0A9D1DZ25"/>
<feature type="transmembrane region" description="Helical" evidence="1">
    <location>
        <begin position="27"/>
        <end position="48"/>
    </location>
</feature>
<dbReference type="EMBL" id="DVHA01000317">
    <property type="protein sequence ID" value="HIR61845.1"/>
    <property type="molecule type" value="Genomic_DNA"/>
</dbReference>
<evidence type="ECO:0000313" key="3">
    <source>
        <dbReference type="Proteomes" id="UP000824241"/>
    </source>
</evidence>
<sequence length="195" mass="21276">MQLEGCTTRYGPLHIHIHIPRGKTGKATACTFLGLCIAALAAGLWAMNREAGWLVVPQEAFYLLLYGGFLIIIGGFVLLCFAASERKKLLVVAGCLVLFLGFSSVFLTYRGRILGNEMVSAFSYQGSRLTVQQVNLLSGEAVGWLEEYNRLSEAGQQAAGEPPEELIRVLELYDEVKPGVLVSDAGAEEWMDSQT</sequence>
<reference evidence="2" key="1">
    <citation type="submission" date="2020-10" db="EMBL/GenBank/DDBJ databases">
        <authorList>
            <person name="Gilroy R."/>
        </authorList>
    </citation>
    <scope>NUCLEOTIDE SEQUENCE</scope>
    <source>
        <strain evidence="2">CHK189-12415</strain>
    </source>
</reference>
<evidence type="ECO:0000256" key="1">
    <source>
        <dbReference type="SAM" id="Phobius"/>
    </source>
</evidence>
<feature type="transmembrane region" description="Helical" evidence="1">
    <location>
        <begin position="89"/>
        <end position="109"/>
    </location>
</feature>
<organism evidence="2 3">
    <name type="scientific">Candidatus Faecivivens stercoravium</name>
    <dbReference type="NCBI Taxonomy" id="2840803"/>
    <lineage>
        <taxon>Bacteria</taxon>
        <taxon>Bacillati</taxon>
        <taxon>Bacillota</taxon>
        <taxon>Clostridia</taxon>
        <taxon>Eubacteriales</taxon>
        <taxon>Oscillospiraceae</taxon>
        <taxon>Oscillospiraceae incertae sedis</taxon>
        <taxon>Candidatus Faecivivens</taxon>
    </lineage>
</organism>
<keyword evidence="1" id="KW-0812">Transmembrane</keyword>